<gene>
    <name evidence="1" type="ORF">Y013_07825</name>
</gene>
<protein>
    <submittedName>
        <fullName evidence="1">Uncharacterized protein</fullName>
    </submittedName>
</protein>
<dbReference type="Proteomes" id="UP000018781">
    <property type="component" value="Chromosome"/>
</dbReference>
<evidence type="ECO:0000313" key="1">
    <source>
        <dbReference type="EMBL" id="AHD23666.1"/>
    </source>
</evidence>
<organism evidence="1 2">
    <name type="scientific">Rhodococcus pyridinivorans SB3094</name>
    <dbReference type="NCBI Taxonomy" id="1435356"/>
    <lineage>
        <taxon>Bacteria</taxon>
        <taxon>Bacillati</taxon>
        <taxon>Actinomycetota</taxon>
        <taxon>Actinomycetes</taxon>
        <taxon>Mycobacteriales</taxon>
        <taxon>Nocardiaceae</taxon>
        <taxon>Rhodococcus</taxon>
    </lineage>
</organism>
<evidence type="ECO:0000313" key="2">
    <source>
        <dbReference type="Proteomes" id="UP000018781"/>
    </source>
</evidence>
<dbReference type="EMBL" id="CP006996">
    <property type="protein sequence ID" value="AHD23666.1"/>
    <property type="molecule type" value="Genomic_DNA"/>
</dbReference>
<dbReference type="AlphaFoldDB" id="V9XJN1"/>
<sequence>MTVPIDTFIAGSPTDIRRVEDWIRTTLGTTIGNVADAAARARRIADDAWEGDASETYLDRSSEHVHAIDDFHARISKTADVFAGLAGELSRALSDMADIRARAAAAGLSVVCNTIGNPPPGDDEAAFRRTLAYQEANAAAEAVHARWSVAIATAVNTWTGHVWSATFLTTTGFDSADLYRSGRVKALLELQENLRNAALLSMERFLALPDGTPYGELRRLFDIAQQPLQDLADTGRHLDDAVPLSRTAARVAGAANALGFVAGVGLDYFAGGESLEQAVASNSAGLMASMTTGAAVGAAIGSVVPIAGTAVGTVIGVLAGTAGGIFTSGMVDHIYESGTTSALGTIMAGVNELGSAADATADLLGATVGGVTRLGRGVLDAVF</sequence>
<dbReference type="PATRIC" id="fig|1435356.3.peg.1566"/>
<dbReference type="eggNOG" id="ENOG50347TR">
    <property type="taxonomic scope" value="Bacteria"/>
</dbReference>
<dbReference type="KEGG" id="rpy:Y013_07825"/>
<name>V9XJN1_9NOCA</name>
<proteinExistence type="predicted"/>
<accession>V9XJN1</accession>
<reference evidence="1 2" key="1">
    <citation type="journal article" date="2014" name="Genome Announc.">
        <title>Complete Genome of Rhodococcus pyridinivorans SB3094, a Methyl-Ethyl-Ketone-Degrading Bacterium Used for Bioaugmentation.</title>
        <authorList>
            <person name="Dueholm M.S."/>
            <person name="Albertsen M."/>
            <person name="D'Imperio S."/>
            <person name="Tale V.P."/>
            <person name="Lewis D."/>
            <person name="Nielsen P.H."/>
            <person name="Nielsen J.L."/>
        </authorList>
    </citation>
    <scope>NUCLEOTIDE SEQUENCE [LARGE SCALE GENOMIC DNA]</scope>
    <source>
        <strain evidence="1 2">SB3094</strain>
    </source>
</reference>
<dbReference type="HOGENOM" id="CLU_721365_0_0_11"/>